<dbReference type="InterPro" id="IPR050126">
    <property type="entry name" value="Ap4A_hydrolase"/>
</dbReference>
<evidence type="ECO:0000313" key="3">
    <source>
        <dbReference type="Proteomes" id="UP001580346"/>
    </source>
</evidence>
<dbReference type="EMBL" id="JBHHMI010000027">
    <property type="protein sequence ID" value="MFB5269235.1"/>
    <property type="molecule type" value="Genomic_DNA"/>
</dbReference>
<feature type="domain" description="Calcineurin-like phosphoesterase" evidence="1">
    <location>
        <begin position="10"/>
        <end position="163"/>
    </location>
</feature>
<proteinExistence type="predicted"/>
<dbReference type="PANTHER" id="PTHR42850">
    <property type="entry name" value="METALLOPHOSPHOESTERASE"/>
    <property type="match status" value="1"/>
</dbReference>
<evidence type="ECO:0000259" key="1">
    <source>
        <dbReference type="Pfam" id="PF00149"/>
    </source>
</evidence>
<dbReference type="PANTHER" id="PTHR42850:SF4">
    <property type="entry name" value="ZINC-DEPENDENT ENDOPOLYPHOSPHATASE"/>
    <property type="match status" value="1"/>
</dbReference>
<dbReference type="InterPro" id="IPR029052">
    <property type="entry name" value="Metallo-depent_PP-like"/>
</dbReference>
<organism evidence="2 3">
    <name type="scientific">Paenibacillus enshidis</name>
    <dbReference type="NCBI Taxonomy" id="1458439"/>
    <lineage>
        <taxon>Bacteria</taxon>
        <taxon>Bacillati</taxon>
        <taxon>Bacillota</taxon>
        <taxon>Bacilli</taxon>
        <taxon>Bacillales</taxon>
        <taxon>Paenibacillaceae</taxon>
        <taxon>Paenibacillus</taxon>
    </lineage>
</organism>
<name>A0ABV5AYD6_9BACL</name>
<accession>A0ABV5AYD6</accession>
<keyword evidence="3" id="KW-1185">Reference proteome</keyword>
<dbReference type="InterPro" id="IPR004843">
    <property type="entry name" value="Calcineurin-like_PHP"/>
</dbReference>
<gene>
    <name evidence="2" type="ORF">ACE41H_20970</name>
</gene>
<dbReference type="Gene3D" id="3.60.21.10">
    <property type="match status" value="1"/>
</dbReference>
<sequence>MLNSTENTGRLLVISDIHGHKHGLSLLLSEAAYNPREDRLILGGDYINDTPDTWDTLDTIQALVQGGAQAILGNKETKLMNQPKEKTKAVRALIDWLHSLPAYIEEDGFLFVHAGFRPGVPLEDQTLKDMTEIREEFWGESDSVNDQPGTVIFGHTPTFRIGASPGELWRANRKIGIDTGAKHGCRLTLLDVHAQMTYSCSTAAGSMYEDLRIQDLNILK</sequence>
<dbReference type="Proteomes" id="UP001580346">
    <property type="component" value="Unassembled WGS sequence"/>
</dbReference>
<dbReference type="SUPFAM" id="SSF56300">
    <property type="entry name" value="Metallo-dependent phosphatases"/>
    <property type="match status" value="1"/>
</dbReference>
<evidence type="ECO:0000313" key="2">
    <source>
        <dbReference type="EMBL" id="MFB5269235.1"/>
    </source>
</evidence>
<dbReference type="Pfam" id="PF00149">
    <property type="entry name" value="Metallophos"/>
    <property type="match status" value="1"/>
</dbReference>
<reference evidence="2 3" key="1">
    <citation type="submission" date="2024-09" db="EMBL/GenBank/DDBJ databases">
        <title>Paenibacillus zeirhizospherea sp. nov., isolated from surface of the maize (Zea mays) roots in a horticulture field, Hungary.</title>
        <authorList>
            <person name="Marton D."/>
            <person name="Farkas M."/>
            <person name="Bedics A."/>
            <person name="Toth E."/>
            <person name="Tancsics A."/>
            <person name="Boka K."/>
            <person name="Maroti G."/>
            <person name="Kriszt B."/>
            <person name="Cserhati M."/>
        </authorList>
    </citation>
    <scope>NUCLEOTIDE SEQUENCE [LARGE SCALE GENOMIC DNA]</scope>
    <source>
        <strain evidence="2 3">KCTC 33519</strain>
    </source>
</reference>
<comment type="caution">
    <text evidence="2">The sequence shown here is derived from an EMBL/GenBank/DDBJ whole genome shotgun (WGS) entry which is preliminary data.</text>
</comment>
<protein>
    <submittedName>
        <fullName evidence="2">Metallophosphoesterase</fullName>
    </submittedName>
</protein>